<dbReference type="AlphaFoldDB" id="A0A6J4J6H6"/>
<gene>
    <name evidence="1" type="ORF">AVDCRST_MAG92-2997</name>
</gene>
<organism evidence="1">
    <name type="scientific">uncultured Coleofasciculus sp</name>
    <dbReference type="NCBI Taxonomy" id="1267456"/>
    <lineage>
        <taxon>Bacteria</taxon>
        <taxon>Bacillati</taxon>
        <taxon>Cyanobacteriota</taxon>
        <taxon>Cyanophyceae</taxon>
        <taxon>Coleofasciculales</taxon>
        <taxon>Coleofasciculaceae</taxon>
        <taxon>Coleofasciculus</taxon>
        <taxon>environmental samples</taxon>
    </lineage>
</organism>
<proteinExistence type="predicted"/>
<reference evidence="1" key="1">
    <citation type="submission" date="2020-02" db="EMBL/GenBank/DDBJ databases">
        <authorList>
            <person name="Meier V. D."/>
        </authorList>
    </citation>
    <scope>NUCLEOTIDE SEQUENCE</scope>
    <source>
        <strain evidence="1">AVDCRST_MAG92</strain>
    </source>
</reference>
<dbReference type="EMBL" id="CADCTM010000483">
    <property type="protein sequence ID" value="CAA9271656.1"/>
    <property type="molecule type" value="Genomic_DNA"/>
</dbReference>
<accession>A0A6J4J6H6</accession>
<protein>
    <submittedName>
        <fullName evidence="1">Uncharacterized protein</fullName>
    </submittedName>
</protein>
<evidence type="ECO:0000313" key="1">
    <source>
        <dbReference type="EMBL" id="CAA9271656.1"/>
    </source>
</evidence>
<name>A0A6J4J6H6_9CYAN</name>
<sequence length="58" mass="6784">MHDHHWALGFRQFSFSRIAQALRDCTIHVFCSIPLYKQALVPLLFRVKVSCSPWSQLP</sequence>